<name>A0ABT2YJ42_9BURK</name>
<dbReference type="PROSITE" id="PS51084">
    <property type="entry name" value="HIT_2"/>
    <property type="match status" value="1"/>
</dbReference>
<gene>
    <name evidence="3" type="ORF">LNV07_18545</name>
</gene>
<dbReference type="InterPro" id="IPR026026">
    <property type="entry name" value="HIT_Hint"/>
</dbReference>
<feature type="short sequence motif" description="Histidine triad motif" evidence="1">
    <location>
        <begin position="97"/>
        <end position="101"/>
    </location>
</feature>
<evidence type="ECO:0000313" key="3">
    <source>
        <dbReference type="EMBL" id="MCV2370086.1"/>
    </source>
</evidence>
<accession>A0ABT2YJ42</accession>
<evidence type="ECO:0000313" key="4">
    <source>
        <dbReference type="Proteomes" id="UP001209701"/>
    </source>
</evidence>
<dbReference type="Pfam" id="PF01230">
    <property type="entry name" value="HIT"/>
    <property type="match status" value="1"/>
</dbReference>
<keyword evidence="4" id="KW-1185">Reference proteome</keyword>
<dbReference type="InterPro" id="IPR011146">
    <property type="entry name" value="HIT-like"/>
</dbReference>
<reference evidence="3 4" key="1">
    <citation type="submission" date="2021-11" db="EMBL/GenBank/DDBJ databases">
        <authorList>
            <person name="Liang Q."/>
            <person name="Mou H."/>
            <person name="Liu Z."/>
        </authorList>
    </citation>
    <scope>NUCLEOTIDE SEQUENCE [LARGE SCALE GENOMIC DNA]</scope>
    <source>
        <strain evidence="3 4">CHU3</strain>
    </source>
</reference>
<feature type="domain" description="HIT" evidence="2">
    <location>
        <begin position="46"/>
        <end position="112"/>
    </location>
</feature>
<dbReference type="Proteomes" id="UP001209701">
    <property type="component" value="Unassembled WGS sequence"/>
</dbReference>
<dbReference type="Gene3D" id="3.30.428.10">
    <property type="entry name" value="HIT-like"/>
    <property type="match status" value="1"/>
</dbReference>
<comment type="caution">
    <text evidence="3">The sequence shown here is derived from an EMBL/GenBank/DDBJ whole genome shotgun (WGS) entry which is preliminary data.</text>
</comment>
<dbReference type="EMBL" id="JAJIRN010000008">
    <property type="protein sequence ID" value="MCV2370086.1"/>
    <property type="molecule type" value="Genomic_DNA"/>
</dbReference>
<evidence type="ECO:0000256" key="1">
    <source>
        <dbReference type="PROSITE-ProRule" id="PRU00464"/>
    </source>
</evidence>
<dbReference type="SUPFAM" id="SSF54197">
    <property type="entry name" value="HIT-like"/>
    <property type="match status" value="1"/>
</dbReference>
<protein>
    <submittedName>
        <fullName evidence="3">HIT family protein</fullName>
    </submittedName>
</protein>
<sequence>MTNISIAVSTAACPLCMEPGGLVIDQTSLWRVVRVEDANFPAFYRLIWQSHVAEFSDLSEAEALACMRAVTAIEKVLLSALRPTKINLATLGNVVPHLHWHVIARFDWDSHFPNPVWGAALRELAQPAQARLALSLQELDARVAAALQKLGAGLN</sequence>
<organism evidence="3 4">
    <name type="scientific">Roseateles oligotrophus</name>
    <dbReference type="NCBI Taxonomy" id="1769250"/>
    <lineage>
        <taxon>Bacteria</taxon>
        <taxon>Pseudomonadati</taxon>
        <taxon>Pseudomonadota</taxon>
        <taxon>Betaproteobacteria</taxon>
        <taxon>Burkholderiales</taxon>
        <taxon>Sphaerotilaceae</taxon>
        <taxon>Roseateles</taxon>
    </lineage>
</organism>
<dbReference type="InterPro" id="IPR036265">
    <property type="entry name" value="HIT-like_sf"/>
</dbReference>
<proteinExistence type="predicted"/>
<dbReference type="PIRSF" id="PIRSF000714">
    <property type="entry name" value="HIT"/>
    <property type="match status" value="1"/>
</dbReference>
<evidence type="ECO:0000259" key="2">
    <source>
        <dbReference type="PROSITE" id="PS51084"/>
    </source>
</evidence>